<keyword evidence="14" id="KW-1185">Reference proteome</keyword>
<comment type="subunit">
    <text evidence="10">Monomer.</text>
</comment>
<dbReference type="InterPro" id="IPR014756">
    <property type="entry name" value="Ig_E-set"/>
</dbReference>
<gene>
    <name evidence="10 13" type="primary">glgB</name>
    <name evidence="13" type="ORF">GND95_02585</name>
</gene>
<dbReference type="Gene3D" id="2.60.40.10">
    <property type="entry name" value="Immunoglobulins"/>
    <property type="match status" value="2"/>
</dbReference>
<feature type="domain" description="Glycosyl hydrolase family 13 catalytic" evidence="12">
    <location>
        <begin position="256"/>
        <end position="618"/>
    </location>
</feature>
<dbReference type="InterPro" id="IPR037439">
    <property type="entry name" value="Branching_enzy"/>
</dbReference>
<dbReference type="NCBIfam" id="TIGR01515">
    <property type="entry name" value="branching_enzym"/>
    <property type="match status" value="1"/>
</dbReference>
<dbReference type="GO" id="GO:0003844">
    <property type="term" value="F:1,4-alpha-glucan branching enzyme activity"/>
    <property type="evidence" value="ECO:0007669"/>
    <property type="project" value="UniProtKB-UniRule"/>
</dbReference>
<keyword evidence="6 10" id="KW-0328">Glycosyltransferase</keyword>
<dbReference type="PANTHER" id="PTHR43651">
    <property type="entry name" value="1,4-ALPHA-GLUCAN-BRANCHING ENZYME"/>
    <property type="match status" value="1"/>
</dbReference>
<dbReference type="Pfam" id="PF02922">
    <property type="entry name" value="CBM_48"/>
    <property type="match status" value="1"/>
</dbReference>
<dbReference type="NCBIfam" id="NF003811">
    <property type="entry name" value="PRK05402.1"/>
    <property type="match status" value="1"/>
</dbReference>
<dbReference type="GO" id="GO:0043169">
    <property type="term" value="F:cation binding"/>
    <property type="evidence" value="ECO:0007669"/>
    <property type="project" value="InterPro"/>
</dbReference>
<dbReference type="GO" id="GO:0004553">
    <property type="term" value="F:hydrolase activity, hydrolyzing O-glycosyl compounds"/>
    <property type="evidence" value="ECO:0007669"/>
    <property type="project" value="InterPro"/>
</dbReference>
<dbReference type="Gene3D" id="2.60.40.1180">
    <property type="entry name" value="Golgi alpha-mannosidase II"/>
    <property type="match status" value="1"/>
</dbReference>
<dbReference type="FunFam" id="3.20.20.80:FF:000003">
    <property type="entry name" value="1,4-alpha-glucan branching enzyme GlgB"/>
    <property type="match status" value="1"/>
</dbReference>
<comment type="caution">
    <text evidence="13">The sequence shown here is derived from an EMBL/GenBank/DDBJ whole genome shotgun (WGS) entry which is preliminary data.</text>
</comment>
<dbReference type="SUPFAM" id="SSF51445">
    <property type="entry name" value="(Trans)glycosidases"/>
    <property type="match status" value="1"/>
</dbReference>
<dbReference type="PIRSF" id="PIRSF000463">
    <property type="entry name" value="GlgB"/>
    <property type="match status" value="1"/>
</dbReference>
<comment type="catalytic activity">
    <reaction evidence="1 10">
        <text>Transfers a segment of a (1-&gt;4)-alpha-D-glucan chain to a primary hydroxy group in a similar glucan chain.</text>
        <dbReference type="EC" id="2.4.1.18"/>
    </reaction>
</comment>
<feature type="active site" description="Nucleophile" evidence="10 11">
    <location>
        <position position="415"/>
    </location>
</feature>
<dbReference type="InterPro" id="IPR017853">
    <property type="entry name" value="GH"/>
</dbReference>
<dbReference type="InterPro" id="IPR054169">
    <property type="entry name" value="GlgB_N"/>
</dbReference>
<comment type="similarity">
    <text evidence="4 10">Belongs to the glycosyl hydrolase 13 family. GlgB subfamily.</text>
</comment>
<evidence type="ECO:0000256" key="2">
    <source>
        <dbReference type="ARBA" id="ARBA00002953"/>
    </source>
</evidence>
<dbReference type="InterPro" id="IPR044143">
    <property type="entry name" value="GlgB_N_E_set_prok"/>
</dbReference>
<evidence type="ECO:0000256" key="5">
    <source>
        <dbReference type="ARBA" id="ARBA00022600"/>
    </source>
</evidence>
<evidence type="ECO:0000259" key="12">
    <source>
        <dbReference type="SMART" id="SM00642"/>
    </source>
</evidence>
<evidence type="ECO:0000256" key="9">
    <source>
        <dbReference type="ARBA" id="ARBA00023277"/>
    </source>
</evidence>
<dbReference type="InterPro" id="IPR006048">
    <property type="entry name" value="A-amylase/branching_C"/>
</dbReference>
<keyword evidence="7 10" id="KW-0808">Transferase</keyword>
<dbReference type="EMBL" id="WSLF01000001">
    <property type="protein sequence ID" value="KAE9637337.1"/>
    <property type="molecule type" value="Genomic_DNA"/>
</dbReference>
<dbReference type="Pfam" id="PF00128">
    <property type="entry name" value="Alpha-amylase"/>
    <property type="match status" value="1"/>
</dbReference>
<dbReference type="CDD" id="cd02855">
    <property type="entry name" value="E_set_GBE_prok_N"/>
    <property type="match status" value="1"/>
</dbReference>
<dbReference type="FunFam" id="2.60.40.10:FF:000169">
    <property type="entry name" value="1,4-alpha-glucan branching enzyme GlgB"/>
    <property type="match status" value="1"/>
</dbReference>
<dbReference type="Pfam" id="PF22019">
    <property type="entry name" value="GlgB_N"/>
    <property type="match status" value="1"/>
</dbReference>
<evidence type="ECO:0000313" key="13">
    <source>
        <dbReference type="EMBL" id="KAE9637337.1"/>
    </source>
</evidence>
<accession>A0A7C8LF71</accession>
<evidence type="ECO:0000256" key="3">
    <source>
        <dbReference type="ARBA" id="ARBA00004964"/>
    </source>
</evidence>
<dbReference type="Pfam" id="PF02806">
    <property type="entry name" value="Alpha-amylase_C"/>
    <property type="match status" value="1"/>
</dbReference>
<dbReference type="HAMAP" id="MF_00685">
    <property type="entry name" value="GlgB"/>
    <property type="match status" value="1"/>
</dbReference>
<dbReference type="EC" id="2.4.1.18" evidence="10"/>
<organism evidence="13 14">
    <name type="scientific">Defluviitalea raffinosedens</name>
    <dbReference type="NCBI Taxonomy" id="1450156"/>
    <lineage>
        <taxon>Bacteria</taxon>
        <taxon>Bacillati</taxon>
        <taxon>Bacillota</taxon>
        <taxon>Clostridia</taxon>
        <taxon>Lachnospirales</taxon>
        <taxon>Defluviitaleaceae</taxon>
        <taxon>Defluviitalea</taxon>
    </lineage>
</organism>
<sequence>METTASLVEVFEILRSEHRDPHHILGMHEVEVDGKKAVVVRAFIPQAASIEVIDDEKPEQKYDMKKVCSDGFFEAVIPDRPTIFRYRLSIADYLGNQWTTYDPYSFNPYITDFDKYLFGQGTHYKIFEKLGSHPMTIDGVDGVLFAVWAPNAKRVSVIGDFNGWDGRRHPMRCLGYSGIWELFIPGVSEGDIYKYEIKTREDYLLEKSDPYGNYMEVRPNSASIVYDINKYQWNDAQWMEKRQKTDPLNQPVSIYEVHLGSWMRVPEEGNRYLTYREAAHKLVDYVKAMGYTHIELLPITEHPYDGSWGYQVTGYYAPTSRFGTPEDFMYFVDYCHQNNIGVILDWVPAHFPKDSYGLIRFDGTALYEHEDPRQGEHPDWGTLIFNYGRIEVKLFLIANAIFWFEKYHIDGLRVDAVASMLYLDYGKTDGNWIPNKYGGRENLEAVEFFKHLNSIVYQKFPGIMMIAEESTAWPNVSRPTDIGGLGFGLKWNMGWMNDFLRYMKKDPIHRKYHHNDLTFGLLYAFTENFILVLSHDEVVHGKGSMISKMPGDYWQKFANLRVAYGFMYGHPGKKLLFMGGEIAQFNEWSEAKSLDWHLLQFEKHKGMQEYIKDLNHLYLKESAFWEYDFTGEGFEWINASDADVSMVSFVRKGKNPKDTLIFVCNFTPVPHFQHRIGVPAQGKYKEIFNSDHSKYGGSNVLNEQVITADHREWDGRAYSIELRIPPLGMTILKRVEE</sequence>
<protein>
    <recommendedName>
        <fullName evidence="10">1,4-alpha-glucan branching enzyme GlgB</fullName>
        <ecNumber evidence="10">2.4.1.18</ecNumber>
    </recommendedName>
    <alternativeName>
        <fullName evidence="10">1,4-alpha-D-glucan:1,4-alpha-D-glucan 6-glucosyl-transferase</fullName>
    </alternativeName>
    <alternativeName>
        <fullName evidence="10">Alpha-(1-&gt;4)-glucan branching enzyme</fullName>
    </alternativeName>
    <alternativeName>
        <fullName evidence="10">Glycogen branching enzyme</fullName>
        <shortName evidence="10">BE</shortName>
    </alternativeName>
</protein>
<evidence type="ECO:0000256" key="10">
    <source>
        <dbReference type="HAMAP-Rule" id="MF_00685"/>
    </source>
</evidence>
<dbReference type="InterPro" id="IPR006407">
    <property type="entry name" value="GlgB"/>
</dbReference>
<keyword evidence="9 10" id="KW-0119">Carbohydrate metabolism</keyword>
<dbReference type="RefSeq" id="WP_158739247.1">
    <property type="nucleotide sequence ID" value="NZ_WSLF01000001.1"/>
</dbReference>
<dbReference type="GO" id="GO:0005978">
    <property type="term" value="P:glycogen biosynthetic process"/>
    <property type="evidence" value="ECO:0007669"/>
    <property type="project" value="UniProtKB-UniRule"/>
</dbReference>
<dbReference type="GO" id="GO:0005829">
    <property type="term" value="C:cytosol"/>
    <property type="evidence" value="ECO:0007669"/>
    <property type="project" value="TreeGrafter"/>
</dbReference>
<keyword evidence="5 10" id="KW-0321">Glycogen metabolism</keyword>
<dbReference type="SMART" id="SM00642">
    <property type="entry name" value="Aamy"/>
    <property type="match status" value="1"/>
</dbReference>
<dbReference type="Proteomes" id="UP000483018">
    <property type="component" value="Unassembled WGS sequence"/>
</dbReference>
<dbReference type="InterPro" id="IPR013783">
    <property type="entry name" value="Ig-like_fold"/>
</dbReference>
<proteinExistence type="inferred from homology"/>
<comment type="function">
    <text evidence="2 10">Catalyzes the formation of the alpha-1,6-glucosidic linkages in glycogen by scission of a 1,4-alpha-linked oligosaccharide from growing alpha-1,4-glucan chains and the subsequent attachment of the oligosaccharide to the alpha-1,6 position.</text>
</comment>
<evidence type="ECO:0000256" key="7">
    <source>
        <dbReference type="ARBA" id="ARBA00022679"/>
    </source>
</evidence>
<evidence type="ECO:0000256" key="8">
    <source>
        <dbReference type="ARBA" id="ARBA00023056"/>
    </source>
</evidence>
<evidence type="ECO:0000256" key="11">
    <source>
        <dbReference type="PIRSR" id="PIRSR000463-1"/>
    </source>
</evidence>
<name>A0A7C8LF71_9FIRM</name>
<dbReference type="SUPFAM" id="SSF81296">
    <property type="entry name" value="E set domains"/>
    <property type="match status" value="2"/>
</dbReference>
<dbReference type="Gene3D" id="3.20.20.80">
    <property type="entry name" value="Glycosidases"/>
    <property type="match status" value="1"/>
</dbReference>
<comment type="pathway">
    <text evidence="3 10">Glycan biosynthesis; glycogen biosynthesis.</text>
</comment>
<dbReference type="SUPFAM" id="SSF51011">
    <property type="entry name" value="Glycosyl hydrolase domain"/>
    <property type="match status" value="1"/>
</dbReference>
<dbReference type="NCBIfam" id="NF008967">
    <property type="entry name" value="PRK12313.1"/>
    <property type="match status" value="1"/>
</dbReference>
<evidence type="ECO:0000256" key="4">
    <source>
        <dbReference type="ARBA" id="ARBA00009000"/>
    </source>
</evidence>
<dbReference type="OrthoDB" id="9800174at2"/>
<evidence type="ECO:0000256" key="6">
    <source>
        <dbReference type="ARBA" id="ARBA00022676"/>
    </source>
</evidence>
<dbReference type="InterPro" id="IPR004193">
    <property type="entry name" value="Glyco_hydro_13_N"/>
</dbReference>
<dbReference type="UniPathway" id="UPA00164"/>
<dbReference type="InterPro" id="IPR013780">
    <property type="entry name" value="Glyco_hydro_b"/>
</dbReference>
<feature type="active site" description="Proton donor" evidence="10 11">
    <location>
        <position position="468"/>
    </location>
</feature>
<dbReference type="PANTHER" id="PTHR43651:SF3">
    <property type="entry name" value="1,4-ALPHA-GLUCAN-BRANCHING ENZYME"/>
    <property type="match status" value="1"/>
</dbReference>
<dbReference type="InterPro" id="IPR006047">
    <property type="entry name" value="GH13_cat_dom"/>
</dbReference>
<evidence type="ECO:0000313" key="14">
    <source>
        <dbReference type="Proteomes" id="UP000483018"/>
    </source>
</evidence>
<dbReference type="FunFam" id="2.60.40.1180:FF:000002">
    <property type="entry name" value="1,4-alpha-glucan branching enzyme GlgB"/>
    <property type="match status" value="1"/>
</dbReference>
<keyword evidence="8 10" id="KW-0320">Glycogen biosynthesis</keyword>
<evidence type="ECO:0000256" key="1">
    <source>
        <dbReference type="ARBA" id="ARBA00000826"/>
    </source>
</evidence>
<reference evidence="13 14" key="1">
    <citation type="submission" date="2019-12" db="EMBL/GenBank/DDBJ databases">
        <title>Defluviitalea raffinosedens, isolated from a biogas fermenter, genome sequencing and characterization.</title>
        <authorList>
            <person name="Rettenmaier R."/>
            <person name="Schneider M."/>
            <person name="Neuhaus K."/>
            <person name="Liebl W."/>
            <person name="Zverlov V."/>
        </authorList>
    </citation>
    <scope>NUCLEOTIDE SEQUENCE [LARGE SCALE GENOMIC DNA]</scope>
    <source>
        <strain evidence="13 14">249c-K6</strain>
    </source>
</reference>
<dbReference type="AlphaFoldDB" id="A0A7C8LF71"/>
<dbReference type="CDD" id="cd11322">
    <property type="entry name" value="AmyAc_Glg_BE"/>
    <property type="match status" value="1"/>
</dbReference>